<evidence type="ECO:0000313" key="3">
    <source>
        <dbReference type="Proteomes" id="UP000695802"/>
    </source>
</evidence>
<keyword evidence="1" id="KW-0732">Signal</keyword>
<protein>
    <submittedName>
        <fullName evidence="2">Uncharacterized protein</fullName>
    </submittedName>
</protein>
<dbReference type="EMBL" id="JAFIWB010000027">
    <property type="protein sequence ID" value="MBN6104246.1"/>
    <property type="molecule type" value="Genomic_DNA"/>
</dbReference>
<dbReference type="RefSeq" id="WP_179566476.1">
    <property type="nucleotide sequence ID" value="NZ_JAFIWB010000027.1"/>
</dbReference>
<feature type="signal peptide" evidence="1">
    <location>
        <begin position="1"/>
        <end position="20"/>
    </location>
</feature>
<proteinExistence type="predicted"/>
<evidence type="ECO:0000313" key="2">
    <source>
        <dbReference type="EMBL" id="MBN6104246.1"/>
    </source>
</evidence>
<organism evidence="2 3">
    <name type="scientific">Xanthomonas bonasiae</name>
    <dbReference type="NCBI Taxonomy" id="2810351"/>
    <lineage>
        <taxon>Bacteria</taxon>
        <taxon>Pseudomonadati</taxon>
        <taxon>Pseudomonadota</taxon>
        <taxon>Gammaproteobacteria</taxon>
        <taxon>Lysobacterales</taxon>
        <taxon>Lysobacteraceae</taxon>
        <taxon>Xanthomonas</taxon>
    </lineage>
</organism>
<accession>A0ABS3B7Q2</accession>
<comment type="caution">
    <text evidence="2">The sequence shown here is derived from an EMBL/GenBank/DDBJ whole genome shotgun (WGS) entry which is preliminary data.</text>
</comment>
<dbReference type="Proteomes" id="UP000695802">
    <property type="component" value="Unassembled WGS sequence"/>
</dbReference>
<name>A0ABS3B7Q2_9XANT</name>
<reference evidence="2 3" key="1">
    <citation type="submission" date="2021-02" db="EMBL/GenBank/DDBJ databases">
        <title>Taxonomically Unique Crown Gall-Associated Xanthomonas Stains Have Deficiency in Virulence Repertories.</title>
        <authorList>
            <person name="Mafakheri H."/>
            <person name="Taghavi S.M."/>
            <person name="Dimkic I."/>
            <person name="Nemanja K."/>
            <person name="Osdaghi E."/>
        </authorList>
    </citation>
    <scope>NUCLEOTIDE SEQUENCE [LARGE SCALE GENOMIC DNA]</scope>
    <source>
        <strain evidence="2 3">FX4</strain>
    </source>
</reference>
<feature type="chain" id="PRO_5046385268" evidence="1">
    <location>
        <begin position="21"/>
        <end position="177"/>
    </location>
</feature>
<keyword evidence="3" id="KW-1185">Reference proteome</keyword>
<dbReference type="PROSITE" id="PS51257">
    <property type="entry name" value="PROKAR_LIPOPROTEIN"/>
    <property type="match status" value="1"/>
</dbReference>
<gene>
    <name evidence="2" type="ORF">JR064_18955</name>
</gene>
<evidence type="ECO:0000256" key="1">
    <source>
        <dbReference type="SAM" id="SignalP"/>
    </source>
</evidence>
<sequence length="177" mass="19133">MKFFLIILSFLGLLSCGASAGSSESIGYIVPACEQVGASVETKKWSTSQYLFESSKAKQVCAQTISSGVKIGTPLRIVPYKSGLIDVEFECSHQDSISFFKKNAGKEVFFVAGNEAVVKARVPENPTDDRCALLGQTDLKESVSICEAFAHSLNKDKGKCVELCSQYDSGWACVVHN</sequence>